<name>A0A2N3WMK0_9PSEU</name>
<proteinExistence type="predicted"/>
<keyword evidence="3" id="KW-1185">Reference proteome</keyword>
<dbReference type="EMBL" id="PJMY01000003">
    <property type="protein sequence ID" value="PKV95097.1"/>
    <property type="molecule type" value="Genomic_DNA"/>
</dbReference>
<organism evidence="2 3">
    <name type="scientific">Amycolatopsis echigonensis</name>
    <dbReference type="NCBI Taxonomy" id="2576905"/>
    <lineage>
        <taxon>Bacteria</taxon>
        <taxon>Bacillati</taxon>
        <taxon>Actinomycetota</taxon>
        <taxon>Actinomycetes</taxon>
        <taxon>Pseudonocardiales</taxon>
        <taxon>Pseudonocardiaceae</taxon>
        <taxon>Amycolatopsis</taxon>
    </lineage>
</organism>
<comment type="caution">
    <text evidence="2">The sequence shown here is derived from an EMBL/GenBank/DDBJ whole genome shotgun (WGS) entry which is preliminary data.</text>
</comment>
<sequence length="150" mass="16543">MQHAGNSGKRTNFVEKEKNLLSDGQCGTTTSPGSRVPASIPPARCLRPPPAGLRGVLSAAVYGPAVRELIAAHRGRTLVYFLRVELAETFIRHASRREAAEFTTEDMASWWEPDDRLGVPGEIVIPQTSDLHATVDRIFRDAFVDDCRRS</sequence>
<dbReference type="AlphaFoldDB" id="A0A2N3WMK0"/>
<evidence type="ECO:0000256" key="1">
    <source>
        <dbReference type="SAM" id="MobiDB-lite"/>
    </source>
</evidence>
<evidence type="ECO:0000313" key="3">
    <source>
        <dbReference type="Proteomes" id="UP000233750"/>
    </source>
</evidence>
<evidence type="ECO:0000313" key="2">
    <source>
        <dbReference type="EMBL" id="PKV95097.1"/>
    </source>
</evidence>
<protein>
    <submittedName>
        <fullName evidence="2">Uncharacterized protein</fullName>
    </submittedName>
</protein>
<feature type="region of interest" description="Disordered" evidence="1">
    <location>
        <begin position="21"/>
        <end position="42"/>
    </location>
</feature>
<gene>
    <name evidence="2" type="ORF">ATK30_5998</name>
</gene>
<accession>A0A2N3WMK0</accession>
<reference evidence="2 3" key="1">
    <citation type="submission" date="2017-12" db="EMBL/GenBank/DDBJ databases">
        <title>Sequencing the genomes of 1000 Actinobacteria strains.</title>
        <authorList>
            <person name="Klenk H.-P."/>
        </authorList>
    </citation>
    <scope>NUCLEOTIDE SEQUENCE [LARGE SCALE GENOMIC DNA]</scope>
    <source>
        <strain evidence="2 3">DSM 45165</strain>
    </source>
</reference>
<dbReference type="Proteomes" id="UP000233750">
    <property type="component" value="Unassembled WGS sequence"/>
</dbReference>